<evidence type="ECO:0000259" key="1">
    <source>
        <dbReference type="Pfam" id="PF00339"/>
    </source>
</evidence>
<reference evidence="2 3" key="1">
    <citation type="journal article" date="2014" name="PLoS Genet.">
        <title>Analysis of the Phlebiopsis gigantea genome, transcriptome and secretome provides insight into its pioneer colonization strategies of wood.</title>
        <authorList>
            <person name="Hori C."/>
            <person name="Ishida T."/>
            <person name="Igarashi K."/>
            <person name="Samejima M."/>
            <person name="Suzuki H."/>
            <person name="Master E."/>
            <person name="Ferreira P."/>
            <person name="Ruiz-Duenas F.J."/>
            <person name="Held B."/>
            <person name="Canessa P."/>
            <person name="Larrondo L.F."/>
            <person name="Schmoll M."/>
            <person name="Druzhinina I.S."/>
            <person name="Kubicek C.P."/>
            <person name="Gaskell J.A."/>
            <person name="Kersten P."/>
            <person name="St John F."/>
            <person name="Glasner J."/>
            <person name="Sabat G."/>
            <person name="Splinter BonDurant S."/>
            <person name="Syed K."/>
            <person name="Yadav J."/>
            <person name="Mgbeahuruike A.C."/>
            <person name="Kovalchuk A."/>
            <person name="Asiegbu F.O."/>
            <person name="Lackner G."/>
            <person name="Hoffmeister D."/>
            <person name="Rencoret J."/>
            <person name="Gutierrez A."/>
            <person name="Sun H."/>
            <person name="Lindquist E."/>
            <person name="Barry K."/>
            <person name="Riley R."/>
            <person name="Grigoriev I.V."/>
            <person name="Henrissat B."/>
            <person name="Kues U."/>
            <person name="Berka R.M."/>
            <person name="Martinez A.T."/>
            <person name="Covert S.F."/>
            <person name="Blanchette R.A."/>
            <person name="Cullen D."/>
        </authorList>
    </citation>
    <scope>NUCLEOTIDE SEQUENCE [LARGE SCALE GENOMIC DNA]</scope>
    <source>
        <strain evidence="2 3">11061_1 CR5-6</strain>
    </source>
</reference>
<protein>
    <recommendedName>
        <fullName evidence="1">Arrestin-like N-terminal domain-containing protein</fullName>
    </recommendedName>
</protein>
<dbReference type="AlphaFoldDB" id="A0A0C3S7S5"/>
<dbReference type="InterPro" id="IPR014756">
    <property type="entry name" value="Ig_E-set"/>
</dbReference>
<dbReference type="InterPro" id="IPR011021">
    <property type="entry name" value="Arrestin-like_N"/>
</dbReference>
<dbReference type="SUPFAM" id="SSF81296">
    <property type="entry name" value="E set domains"/>
    <property type="match status" value="1"/>
</dbReference>
<dbReference type="Pfam" id="PF00339">
    <property type="entry name" value="Arrestin_N"/>
    <property type="match status" value="1"/>
</dbReference>
<evidence type="ECO:0000313" key="3">
    <source>
        <dbReference type="Proteomes" id="UP000053257"/>
    </source>
</evidence>
<dbReference type="OrthoDB" id="2742096at2759"/>
<evidence type="ECO:0000313" key="2">
    <source>
        <dbReference type="EMBL" id="KIP04855.1"/>
    </source>
</evidence>
<feature type="domain" description="Arrestin-like N-terminal" evidence="1">
    <location>
        <begin position="15"/>
        <end position="141"/>
    </location>
</feature>
<dbReference type="EMBL" id="KN840560">
    <property type="protein sequence ID" value="KIP04855.1"/>
    <property type="molecule type" value="Genomic_DNA"/>
</dbReference>
<dbReference type="STRING" id="745531.A0A0C3S7S5"/>
<gene>
    <name evidence="2" type="ORF">PHLGIDRAFT_109000</name>
</gene>
<dbReference type="InterPro" id="IPR014752">
    <property type="entry name" value="Arrestin-like_C"/>
</dbReference>
<organism evidence="2 3">
    <name type="scientific">Phlebiopsis gigantea (strain 11061_1 CR5-6)</name>
    <name type="common">White-rot fungus</name>
    <name type="synonym">Peniophora gigantea</name>
    <dbReference type="NCBI Taxonomy" id="745531"/>
    <lineage>
        <taxon>Eukaryota</taxon>
        <taxon>Fungi</taxon>
        <taxon>Dikarya</taxon>
        <taxon>Basidiomycota</taxon>
        <taxon>Agaricomycotina</taxon>
        <taxon>Agaricomycetes</taxon>
        <taxon>Polyporales</taxon>
        <taxon>Phanerochaetaceae</taxon>
        <taxon>Phlebiopsis</taxon>
    </lineage>
</organism>
<dbReference type="HOGENOM" id="CLU_056201_0_0_1"/>
<proteinExistence type="predicted"/>
<dbReference type="Gene3D" id="2.60.40.640">
    <property type="match status" value="1"/>
</dbReference>
<name>A0A0C3S7S5_PHLG1</name>
<keyword evidence="3" id="KW-1185">Reference proteome</keyword>
<sequence>MGPGRASSLSLKLNTTGPYVSGEVLQGEVHLHFPKFNMDDVEKLTIKLSGSIHTRITRENANSTSVSRQEVVLARSTILLWQKGCAYPSLDSQILVLPFGFKLPAGLPPSHSCTGSQYSAKIEYGLHVLGERPGTFRRDRKIHLPLIVVPAHEQGAHIHSAIIAEGWQGGWRAVERRAEIRRQIWGPYSEVHATLLMPDIDYFPTQTPLPFELNIVTHTQPMKRDSRKDSQPIFPAPPSDPRELAFWITPQVEVHAQSRGVPGIFRTKIKLGGFGHSSEPGYNADVQVERIEREWVPLRDSPDEKKSLGQWRQEVTFKSRFTVKAPPTFTTETLLLWYNATMKIPFPGVRNDIKFEFPFKIVSHLPPPGTAAT</sequence>
<accession>A0A0C3S7S5</accession>
<dbReference type="Proteomes" id="UP000053257">
    <property type="component" value="Unassembled WGS sequence"/>
</dbReference>